<organism evidence="3 4">
    <name type="scientific">Ceratodon purpureus</name>
    <name type="common">Fire moss</name>
    <name type="synonym">Dicranum purpureum</name>
    <dbReference type="NCBI Taxonomy" id="3225"/>
    <lineage>
        <taxon>Eukaryota</taxon>
        <taxon>Viridiplantae</taxon>
        <taxon>Streptophyta</taxon>
        <taxon>Embryophyta</taxon>
        <taxon>Bryophyta</taxon>
        <taxon>Bryophytina</taxon>
        <taxon>Bryopsida</taxon>
        <taxon>Dicranidae</taxon>
        <taxon>Pseudoditrichales</taxon>
        <taxon>Ditrichaceae</taxon>
        <taxon>Ceratodon</taxon>
    </lineage>
</organism>
<keyword evidence="4" id="KW-1185">Reference proteome</keyword>
<comment type="caution">
    <text evidence="3">The sequence shown here is derived from an EMBL/GenBank/DDBJ whole genome shotgun (WGS) entry which is preliminary data.</text>
</comment>
<dbReference type="AlphaFoldDB" id="A0A8T0J443"/>
<evidence type="ECO:0000256" key="1">
    <source>
        <dbReference type="SAM" id="MobiDB-lite"/>
    </source>
</evidence>
<evidence type="ECO:0000313" key="3">
    <source>
        <dbReference type="EMBL" id="KAG0590680.1"/>
    </source>
</evidence>
<dbReference type="EMBL" id="CM026421">
    <property type="protein sequence ID" value="KAG0590680.1"/>
    <property type="molecule type" value="Genomic_DNA"/>
</dbReference>
<evidence type="ECO:0000313" key="4">
    <source>
        <dbReference type="Proteomes" id="UP000822688"/>
    </source>
</evidence>
<feature type="domain" description="PTM/DIR17-like Tudor" evidence="2">
    <location>
        <begin position="300"/>
        <end position="348"/>
    </location>
</feature>
<dbReference type="Proteomes" id="UP000822688">
    <property type="component" value="Chromosome 1"/>
</dbReference>
<feature type="compositionally biased region" description="Low complexity" evidence="1">
    <location>
        <begin position="83"/>
        <end position="101"/>
    </location>
</feature>
<dbReference type="Pfam" id="PF21743">
    <property type="entry name" value="PTM_DIR17_Tudor"/>
    <property type="match status" value="1"/>
</dbReference>
<protein>
    <recommendedName>
        <fullName evidence="2">PTM/DIR17-like Tudor domain-containing protein</fullName>
    </recommendedName>
</protein>
<feature type="compositionally biased region" description="Polar residues" evidence="1">
    <location>
        <begin position="29"/>
        <end position="47"/>
    </location>
</feature>
<proteinExistence type="predicted"/>
<dbReference type="InterPro" id="IPR047365">
    <property type="entry name" value="Tudor_AtPTM-like"/>
</dbReference>
<feature type="region of interest" description="Disordered" evidence="1">
    <location>
        <begin position="1"/>
        <end position="239"/>
    </location>
</feature>
<accession>A0A8T0J443</accession>
<reference evidence="3" key="1">
    <citation type="submission" date="2020-06" db="EMBL/GenBank/DDBJ databases">
        <title>WGS assembly of Ceratodon purpureus strain R40.</title>
        <authorList>
            <person name="Carey S.B."/>
            <person name="Jenkins J."/>
            <person name="Shu S."/>
            <person name="Lovell J.T."/>
            <person name="Sreedasyam A."/>
            <person name="Maumus F."/>
            <person name="Tiley G.P."/>
            <person name="Fernandez-Pozo N."/>
            <person name="Barry K."/>
            <person name="Chen C."/>
            <person name="Wang M."/>
            <person name="Lipzen A."/>
            <person name="Daum C."/>
            <person name="Saski C.A."/>
            <person name="Payton A.C."/>
            <person name="Mcbreen J.C."/>
            <person name="Conrad R.E."/>
            <person name="Kollar L.M."/>
            <person name="Olsson S."/>
            <person name="Huttunen S."/>
            <person name="Landis J.B."/>
            <person name="Wickett N.J."/>
            <person name="Johnson M.G."/>
            <person name="Rensing S.A."/>
            <person name="Grimwood J."/>
            <person name="Schmutz J."/>
            <person name="Mcdaniel S.F."/>
        </authorList>
    </citation>
    <scope>NUCLEOTIDE SEQUENCE</scope>
    <source>
        <strain evidence="3">R40</strain>
    </source>
</reference>
<gene>
    <name evidence="3" type="ORF">KC19_1G118800</name>
</gene>
<name>A0A8T0J443_CERPU</name>
<sequence length="399" mass="43825">MGQTWSKFMSGHMEAGSNDPPVPEACSSPDPSGRQSQASTEASSSVPLYQGGPFSVAAADVELSSLKDEESDEERDQERGKETQTTPTPTPSTSQQLSPLQAFLKGPEKVHLKKSSQASPSTACKYGPLKGLDQKSRAFKQPRISSPPATTRLQHQHHASKLDAEPARKFRAQQESSTPSPSQFSPSQVADEEVGLQLARMEDDEDEETASQSMLPETEDDLKVDSTKEGEDFVQPPHSSAQKMLFFELDRKRKAPAGLPSLAVEYMGSSRVKLKARTLLEKSSEGGARKDLGAGESLVGRRVRKAVGSRGISEGHVCSYDVSSRLYQIEYDNGKEEAMEWLDLEPCLIDQSKTSSAPVEEVKGIKPVRKSLRNAATKVKKVEEFVYTKRSIRGRRRKK</sequence>
<feature type="compositionally biased region" description="Basic and acidic residues" evidence="1">
    <location>
        <begin position="221"/>
        <end position="231"/>
    </location>
</feature>
<feature type="compositionally biased region" description="Polar residues" evidence="1">
    <location>
        <begin position="143"/>
        <end position="153"/>
    </location>
</feature>
<evidence type="ECO:0000259" key="2">
    <source>
        <dbReference type="Pfam" id="PF21743"/>
    </source>
</evidence>
<feature type="compositionally biased region" description="Low complexity" evidence="1">
    <location>
        <begin position="173"/>
        <end position="188"/>
    </location>
</feature>